<comment type="similarity">
    <text evidence="2">Belongs to the SLC29A/ENT transporter (TC 2.A.57) family.</text>
</comment>
<dbReference type="EMBL" id="GEEE01012645">
    <property type="protein sequence ID" value="JAP50580.1"/>
    <property type="molecule type" value="Transcribed_RNA"/>
</dbReference>
<evidence type="ECO:0000256" key="5">
    <source>
        <dbReference type="ARBA" id="ARBA00022989"/>
    </source>
</evidence>
<dbReference type="GO" id="GO:0005886">
    <property type="term" value="C:plasma membrane"/>
    <property type="evidence" value="ECO:0007669"/>
    <property type="project" value="TreeGrafter"/>
</dbReference>
<evidence type="ECO:0000256" key="6">
    <source>
        <dbReference type="ARBA" id="ARBA00023136"/>
    </source>
</evidence>
<feature type="transmembrane region" description="Helical" evidence="7">
    <location>
        <begin position="20"/>
        <end position="40"/>
    </location>
</feature>
<evidence type="ECO:0000256" key="1">
    <source>
        <dbReference type="ARBA" id="ARBA00004141"/>
    </source>
</evidence>
<keyword evidence="3" id="KW-0813">Transport</keyword>
<feature type="transmembrane region" description="Helical" evidence="7">
    <location>
        <begin position="203"/>
        <end position="223"/>
    </location>
</feature>
<protein>
    <recommendedName>
        <fullName evidence="9">Equilibrative nucleoside transporter 1</fullName>
    </recommendedName>
</protein>
<gene>
    <name evidence="8" type="ORF">TR83862</name>
</gene>
<keyword evidence="5 7" id="KW-1133">Transmembrane helix</keyword>
<organism evidence="8">
    <name type="scientific">Schistocephalus solidus</name>
    <name type="common">Tapeworm</name>
    <dbReference type="NCBI Taxonomy" id="70667"/>
    <lineage>
        <taxon>Eukaryota</taxon>
        <taxon>Metazoa</taxon>
        <taxon>Spiralia</taxon>
        <taxon>Lophotrochozoa</taxon>
        <taxon>Platyhelminthes</taxon>
        <taxon>Cestoda</taxon>
        <taxon>Eucestoda</taxon>
        <taxon>Diphyllobothriidea</taxon>
        <taxon>Diphyllobothriidae</taxon>
        <taxon>Schistocephalus</taxon>
    </lineage>
</organism>
<reference evidence="8" key="1">
    <citation type="submission" date="2016-01" db="EMBL/GenBank/DDBJ databases">
        <title>Reference transcriptome for the parasite Schistocephalus solidus: insights into the molecular evolution of parasitism.</title>
        <authorList>
            <person name="Hebert F.O."/>
            <person name="Grambauer S."/>
            <person name="Barber I."/>
            <person name="Landry C.R."/>
            <person name="Aubin-Horth N."/>
        </authorList>
    </citation>
    <scope>NUCLEOTIDE SEQUENCE</scope>
</reference>
<evidence type="ECO:0000256" key="7">
    <source>
        <dbReference type="SAM" id="Phobius"/>
    </source>
</evidence>
<dbReference type="InterPro" id="IPR002259">
    <property type="entry name" value="Eqnu_transpt"/>
</dbReference>
<accession>A0A0X3PGY8</accession>
<name>A0A0X3PGY8_SCHSO</name>
<dbReference type="PANTHER" id="PTHR10332:SF80">
    <property type="entry name" value="EQUILIBRATIVE NUCLEOSIDE TRANSPORTER 2, ISOFORM A"/>
    <property type="match status" value="1"/>
</dbReference>
<comment type="subcellular location">
    <subcellularLocation>
        <location evidence="1">Membrane</location>
        <topology evidence="1">Multi-pass membrane protein</topology>
    </subcellularLocation>
</comment>
<sequence>MKEDESKRGKQEIPRDNWNLAYIFLFIHGVGFLLPWNVFINAREYFVDYKLNTTISRNSDYRIHFVSYLGICAQLPNLIMAALNTFYQSKTSASNPSRRFKITMAIELMILLATIVLIFVNTSEVPLVFFVLTMVSVILINCCVGIHQTLIFGMAAYLPMQYSNAVVIGNNACGTLIAMVNIITKAVSLIWGRSERSMIISTTSYFCTAIEIVIVCVITFFALQRLPFVRFYLDQTEGEKEPLTSAEDPQLITGPTGDHVAEDKLTSEGDAVVSVATPMSETEIETGQNSSTLCCLPGGARKTHCAAYWGRYAEAFKDCWPQCLNVWLIFVCTLSIFPAVQSSIKAVDPNFFISDTWFTDITCFLFFNLFAMLGCVLSAFFTFPAPKFLCIPIVIRLIFFVPFFLLSNYVVEGERQMPLWISSDYAYLFGSIIFALTNGYFASLAMMYAPRNSPPGRSGLAGLITSFFLILGVFSGVYISRGLLALL</sequence>
<keyword evidence="4 7" id="KW-0812">Transmembrane</keyword>
<keyword evidence="6 7" id="KW-0472">Membrane</keyword>
<feature type="transmembrane region" description="Helical" evidence="7">
    <location>
        <begin position="356"/>
        <end position="381"/>
    </location>
</feature>
<feature type="transmembrane region" description="Helical" evidence="7">
    <location>
        <begin position="425"/>
        <end position="448"/>
    </location>
</feature>
<feature type="transmembrane region" description="Helical" evidence="7">
    <location>
        <begin position="324"/>
        <end position="344"/>
    </location>
</feature>
<dbReference type="EMBL" id="GEEE01022465">
    <property type="protein sequence ID" value="JAP40760.1"/>
    <property type="molecule type" value="Transcribed_RNA"/>
</dbReference>
<feature type="transmembrane region" description="Helical" evidence="7">
    <location>
        <begin position="65"/>
        <end position="87"/>
    </location>
</feature>
<dbReference type="PIRSF" id="PIRSF016379">
    <property type="entry name" value="ENT"/>
    <property type="match status" value="1"/>
</dbReference>
<proteinExistence type="inferred from homology"/>
<evidence type="ECO:0000313" key="8">
    <source>
        <dbReference type="EMBL" id="JAP50580.1"/>
    </source>
</evidence>
<evidence type="ECO:0000256" key="2">
    <source>
        <dbReference type="ARBA" id="ARBA00007965"/>
    </source>
</evidence>
<evidence type="ECO:0008006" key="9">
    <source>
        <dbReference type="Google" id="ProtNLM"/>
    </source>
</evidence>
<feature type="transmembrane region" description="Helical" evidence="7">
    <location>
        <begin position="172"/>
        <end position="191"/>
    </location>
</feature>
<evidence type="ECO:0000256" key="4">
    <source>
        <dbReference type="ARBA" id="ARBA00022692"/>
    </source>
</evidence>
<feature type="transmembrane region" description="Helical" evidence="7">
    <location>
        <begin position="460"/>
        <end position="479"/>
    </location>
</feature>
<dbReference type="PANTHER" id="PTHR10332">
    <property type="entry name" value="EQUILIBRATIVE NUCLEOSIDE TRANSPORTER"/>
    <property type="match status" value="1"/>
</dbReference>
<dbReference type="PRINTS" id="PR01130">
    <property type="entry name" value="DERENTRNSPRT"/>
</dbReference>
<feature type="transmembrane region" description="Helical" evidence="7">
    <location>
        <begin position="388"/>
        <end position="405"/>
    </location>
</feature>
<dbReference type="GO" id="GO:0005337">
    <property type="term" value="F:nucleoside transmembrane transporter activity"/>
    <property type="evidence" value="ECO:0007669"/>
    <property type="project" value="InterPro"/>
</dbReference>
<feature type="transmembrane region" description="Helical" evidence="7">
    <location>
        <begin position="127"/>
        <end position="160"/>
    </location>
</feature>
<feature type="transmembrane region" description="Helical" evidence="7">
    <location>
        <begin position="99"/>
        <end position="121"/>
    </location>
</feature>
<dbReference type="AlphaFoldDB" id="A0A0X3PGY8"/>
<dbReference type="Pfam" id="PF01733">
    <property type="entry name" value="Nucleoside_tran"/>
    <property type="match status" value="1"/>
</dbReference>
<evidence type="ECO:0000256" key="3">
    <source>
        <dbReference type="ARBA" id="ARBA00022448"/>
    </source>
</evidence>